<feature type="non-terminal residue" evidence="1">
    <location>
        <position position="1"/>
    </location>
</feature>
<keyword evidence="2" id="KW-1185">Reference proteome</keyword>
<evidence type="ECO:0000313" key="1">
    <source>
        <dbReference type="EMBL" id="KIK75541.1"/>
    </source>
</evidence>
<reference evidence="2" key="2">
    <citation type="submission" date="2015-01" db="EMBL/GenBank/DDBJ databases">
        <title>Evolutionary Origins and Diversification of the Mycorrhizal Mutualists.</title>
        <authorList>
            <consortium name="DOE Joint Genome Institute"/>
            <consortium name="Mycorrhizal Genomics Consortium"/>
            <person name="Kohler A."/>
            <person name="Kuo A."/>
            <person name="Nagy L.G."/>
            <person name="Floudas D."/>
            <person name="Copeland A."/>
            <person name="Barry K.W."/>
            <person name="Cichocki N."/>
            <person name="Veneault-Fourrey C."/>
            <person name="LaButti K."/>
            <person name="Lindquist E.A."/>
            <person name="Lipzen A."/>
            <person name="Lundell T."/>
            <person name="Morin E."/>
            <person name="Murat C."/>
            <person name="Riley R."/>
            <person name="Ohm R."/>
            <person name="Sun H."/>
            <person name="Tunlid A."/>
            <person name="Henrissat B."/>
            <person name="Grigoriev I.V."/>
            <person name="Hibbett D.S."/>
            <person name="Martin F."/>
        </authorList>
    </citation>
    <scope>NUCLEOTIDE SEQUENCE [LARGE SCALE GENOMIC DNA]</scope>
    <source>
        <strain evidence="2">Ve08.2h10</strain>
    </source>
</reference>
<organism evidence="1 2">
    <name type="scientific">Paxillus rubicundulus Ve08.2h10</name>
    <dbReference type="NCBI Taxonomy" id="930991"/>
    <lineage>
        <taxon>Eukaryota</taxon>
        <taxon>Fungi</taxon>
        <taxon>Dikarya</taxon>
        <taxon>Basidiomycota</taxon>
        <taxon>Agaricomycotina</taxon>
        <taxon>Agaricomycetes</taxon>
        <taxon>Agaricomycetidae</taxon>
        <taxon>Boletales</taxon>
        <taxon>Paxilineae</taxon>
        <taxon>Paxillaceae</taxon>
        <taxon>Paxillus</taxon>
    </lineage>
</organism>
<accession>A0A0D0CWS1</accession>
<dbReference type="Proteomes" id="UP000054538">
    <property type="component" value="Unassembled WGS sequence"/>
</dbReference>
<evidence type="ECO:0000313" key="2">
    <source>
        <dbReference type="Proteomes" id="UP000054538"/>
    </source>
</evidence>
<dbReference type="STRING" id="930991.A0A0D0CWS1"/>
<dbReference type="HOGENOM" id="CLU_138299_1_0_1"/>
<dbReference type="OrthoDB" id="4230923at2759"/>
<dbReference type="EMBL" id="KN828036">
    <property type="protein sequence ID" value="KIK75541.1"/>
    <property type="molecule type" value="Genomic_DNA"/>
</dbReference>
<proteinExistence type="predicted"/>
<reference evidence="1 2" key="1">
    <citation type="submission" date="2014-04" db="EMBL/GenBank/DDBJ databases">
        <authorList>
            <consortium name="DOE Joint Genome Institute"/>
            <person name="Kuo A."/>
            <person name="Kohler A."/>
            <person name="Jargeat P."/>
            <person name="Nagy L.G."/>
            <person name="Floudas D."/>
            <person name="Copeland A."/>
            <person name="Barry K.W."/>
            <person name="Cichocki N."/>
            <person name="Veneault-Fourrey C."/>
            <person name="LaButti K."/>
            <person name="Lindquist E.A."/>
            <person name="Lipzen A."/>
            <person name="Lundell T."/>
            <person name="Morin E."/>
            <person name="Murat C."/>
            <person name="Sun H."/>
            <person name="Tunlid A."/>
            <person name="Henrissat B."/>
            <person name="Grigoriev I.V."/>
            <person name="Hibbett D.S."/>
            <person name="Martin F."/>
            <person name="Nordberg H.P."/>
            <person name="Cantor M.N."/>
            <person name="Hua S.X."/>
        </authorList>
    </citation>
    <scope>NUCLEOTIDE SEQUENCE [LARGE SCALE GENOMIC DNA]</scope>
    <source>
        <strain evidence="1 2">Ve08.2h10</strain>
    </source>
</reference>
<gene>
    <name evidence="1" type="ORF">PAXRUDRAFT_111327</name>
</gene>
<name>A0A0D0CWS1_9AGAM</name>
<dbReference type="AlphaFoldDB" id="A0A0D0CWS1"/>
<sequence length="129" mass="14768">ARNQPIAHVLLQFSEPCPANKVLKEGLYVCKEKLSPHKDKKEHIRCVKCQRWRHIAANCHADHDTCATCRGEHRSSSCKTHDTHYGINCEDNSHSSGDRHCPAYVQECAALDTRHPENSMLYFPTNESW</sequence>
<feature type="non-terminal residue" evidence="1">
    <location>
        <position position="129"/>
    </location>
</feature>
<protein>
    <submittedName>
        <fullName evidence="1">Uncharacterized protein</fullName>
    </submittedName>
</protein>
<dbReference type="InParanoid" id="A0A0D0CWS1"/>